<dbReference type="EMBL" id="JACWMY010000003">
    <property type="protein sequence ID" value="MBD1363463.1"/>
    <property type="molecule type" value="Genomic_DNA"/>
</dbReference>
<evidence type="ECO:0008006" key="4">
    <source>
        <dbReference type="Google" id="ProtNLM"/>
    </source>
</evidence>
<keyword evidence="3" id="KW-1185">Reference proteome</keyword>
<evidence type="ECO:0000256" key="1">
    <source>
        <dbReference type="SAM" id="SignalP"/>
    </source>
</evidence>
<feature type="signal peptide" evidence="1">
    <location>
        <begin position="1"/>
        <end position="23"/>
    </location>
</feature>
<comment type="caution">
    <text evidence="2">The sequence shown here is derived from an EMBL/GenBank/DDBJ whole genome shotgun (WGS) entry which is preliminary data.</text>
</comment>
<keyword evidence="1" id="KW-0732">Signal</keyword>
<reference evidence="2 3" key="1">
    <citation type="submission" date="2020-09" db="EMBL/GenBank/DDBJ databases">
        <title>Novel species of Mucilaginibacter isolated from a glacier on the Tibetan Plateau.</title>
        <authorList>
            <person name="Liu Q."/>
            <person name="Xin Y.-H."/>
        </authorList>
    </citation>
    <scope>NUCLEOTIDE SEQUENCE [LARGE SCALE GENOMIC DNA]</scope>
    <source>
        <strain evidence="2 3">ZT4R22</strain>
    </source>
</reference>
<feature type="chain" id="PRO_5046657552" description="DUF4838 domain-containing protein" evidence="1">
    <location>
        <begin position="24"/>
        <end position="389"/>
    </location>
</feature>
<name>A0ABR7WMB1_9SPHI</name>
<organism evidence="2 3">
    <name type="scientific">Mucilaginibacter pankratovii</name>
    <dbReference type="NCBI Taxonomy" id="2772110"/>
    <lineage>
        <taxon>Bacteria</taxon>
        <taxon>Pseudomonadati</taxon>
        <taxon>Bacteroidota</taxon>
        <taxon>Sphingobacteriia</taxon>
        <taxon>Sphingobacteriales</taxon>
        <taxon>Sphingobacteriaceae</taxon>
        <taxon>Mucilaginibacter</taxon>
    </lineage>
</organism>
<sequence length="389" mass="43712">MNFKLSAFITCLFLVAAVSGSRAQDGGVIIPKNINLPQDTVSKQIVIALNGFLSQKEKPNKDNSFVLKDELLETSALLDEMKGIEQNVTLKVADFYRPYLTNVVKQGENRYAVQFSYIGVAGDTPLMRASFKLLAKQVNGRFYFYSPLRQNTSSWKVKSHGAVSFHYRDTLSFADAKEFIRMVALYNKKLNTNKPIILYYCTDFLEVQQLLGIEYMADNAGLVSNQLGADENNTDLIINGWSTVKNRFDPHDLFHDRLRTVMSSAIINRPVDEGCAYLYGGSWGKSWPEVSAMFNVYVKDNPGADWLQLYLDGKNYYNDGGKIFKISYMINALIVQKLEKEKGFAAVIELLSCGKKEAGDANYFKALEKLTGINKANFNTEVSKLIKGS</sequence>
<evidence type="ECO:0000313" key="2">
    <source>
        <dbReference type="EMBL" id="MBD1363463.1"/>
    </source>
</evidence>
<dbReference type="Proteomes" id="UP000606600">
    <property type="component" value="Unassembled WGS sequence"/>
</dbReference>
<dbReference type="RefSeq" id="WP_191188138.1">
    <property type="nucleotide sequence ID" value="NZ_JACWMY010000003.1"/>
</dbReference>
<evidence type="ECO:0000313" key="3">
    <source>
        <dbReference type="Proteomes" id="UP000606600"/>
    </source>
</evidence>
<proteinExistence type="predicted"/>
<protein>
    <recommendedName>
        <fullName evidence="4">DUF4838 domain-containing protein</fullName>
    </recommendedName>
</protein>
<gene>
    <name evidence="2" type="ORF">IDJ77_06545</name>
</gene>
<accession>A0ABR7WMB1</accession>